<evidence type="ECO:0000256" key="1">
    <source>
        <dbReference type="SAM" id="Phobius"/>
    </source>
</evidence>
<dbReference type="OrthoDB" id="8592370at2"/>
<dbReference type="NCBIfam" id="TIGR02532">
    <property type="entry name" value="IV_pilin_GFxxxE"/>
    <property type="match status" value="1"/>
</dbReference>
<dbReference type="STRING" id="326474.AWB65_00256"/>
<sequence>MAQAQRGFTLLELMIALGVAAIIATFAIPAYRTHVAKAHRVEAATALYRAAQFVETARVVQTAASTEAPSLPAGFDQAPANGEAVYRLKLLAESSTNGGYAIEGAPLAPGPMQDDACGVFVIDATGARSNRTSAQLTPQQAINCWSSR</sequence>
<dbReference type="PROSITE" id="PS00409">
    <property type="entry name" value="PROKAR_NTER_METHYL"/>
    <property type="match status" value="1"/>
</dbReference>
<accession>A0A158EVD4</accession>
<keyword evidence="3" id="KW-1185">Reference proteome</keyword>
<evidence type="ECO:0000313" key="2">
    <source>
        <dbReference type="EMBL" id="SAL11497.1"/>
    </source>
</evidence>
<name>A0A158EVD4_9BURK</name>
<dbReference type="InterPro" id="IPR031982">
    <property type="entry name" value="PilE-like"/>
</dbReference>
<dbReference type="AlphaFoldDB" id="A0A158EVD4"/>
<keyword evidence="1" id="KW-0472">Membrane</keyword>
<keyword evidence="1" id="KW-1133">Transmembrane helix</keyword>
<comment type="caution">
    <text evidence="2">The sequence shown here is derived from an EMBL/GenBank/DDBJ whole genome shotgun (WGS) entry which is preliminary data.</text>
</comment>
<reference evidence="2" key="1">
    <citation type="submission" date="2016-01" db="EMBL/GenBank/DDBJ databases">
        <authorList>
            <person name="Peeters C."/>
        </authorList>
    </citation>
    <scope>NUCLEOTIDE SEQUENCE [LARGE SCALE GENOMIC DNA]</scope>
    <source>
        <strain evidence="2">LMG 22934</strain>
    </source>
</reference>
<dbReference type="Pfam" id="PF07963">
    <property type="entry name" value="N_methyl"/>
    <property type="match status" value="1"/>
</dbReference>
<proteinExistence type="predicted"/>
<organism evidence="2 3">
    <name type="scientific">Caballeronia humi</name>
    <dbReference type="NCBI Taxonomy" id="326474"/>
    <lineage>
        <taxon>Bacteria</taxon>
        <taxon>Pseudomonadati</taxon>
        <taxon>Pseudomonadota</taxon>
        <taxon>Betaproteobacteria</taxon>
        <taxon>Burkholderiales</taxon>
        <taxon>Burkholderiaceae</taxon>
        <taxon>Caballeronia</taxon>
    </lineage>
</organism>
<dbReference type="InterPro" id="IPR012902">
    <property type="entry name" value="N_methyl_site"/>
</dbReference>
<dbReference type="InterPro" id="IPR045584">
    <property type="entry name" value="Pilin-like"/>
</dbReference>
<evidence type="ECO:0000313" key="3">
    <source>
        <dbReference type="Proteomes" id="UP000054977"/>
    </source>
</evidence>
<dbReference type="SUPFAM" id="SSF54523">
    <property type="entry name" value="Pili subunits"/>
    <property type="match status" value="1"/>
</dbReference>
<dbReference type="RefSeq" id="WP_087665405.1">
    <property type="nucleotide sequence ID" value="NZ_FCNW02000001.1"/>
</dbReference>
<protein>
    <submittedName>
        <fullName evidence="2">Tfp pilus assembly protein PilE</fullName>
    </submittedName>
</protein>
<dbReference type="GO" id="GO:0043683">
    <property type="term" value="P:type IV pilus assembly"/>
    <property type="evidence" value="ECO:0007669"/>
    <property type="project" value="InterPro"/>
</dbReference>
<dbReference type="Pfam" id="PF16732">
    <property type="entry name" value="ComP_DUS"/>
    <property type="match status" value="1"/>
</dbReference>
<dbReference type="Proteomes" id="UP000054977">
    <property type="component" value="Unassembled WGS sequence"/>
</dbReference>
<keyword evidence="1" id="KW-0812">Transmembrane</keyword>
<feature type="transmembrane region" description="Helical" evidence="1">
    <location>
        <begin position="13"/>
        <end position="31"/>
    </location>
</feature>
<dbReference type="EMBL" id="FCNW02000001">
    <property type="protein sequence ID" value="SAL11497.1"/>
    <property type="molecule type" value="Genomic_DNA"/>
</dbReference>
<gene>
    <name evidence="2" type="ORF">AWB65_00256</name>
</gene>
<dbReference type="Gene3D" id="3.30.700.10">
    <property type="entry name" value="Glycoprotein, Type 4 Pilin"/>
    <property type="match status" value="1"/>
</dbReference>